<evidence type="ECO:0000313" key="3">
    <source>
        <dbReference type="Proteomes" id="UP001497457"/>
    </source>
</evidence>
<organism evidence="1 3">
    <name type="scientific">Urochloa decumbens</name>
    <dbReference type="NCBI Taxonomy" id="240449"/>
    <lineage>
        <taxon>Eukaryota</taxon>
        <taxon>Viridiplantae</taxon>
        <taxon>Streptophyta</taxon>
        <taxon>Embryophyta</taxon>
        <taxon>Tracheophyta</taxon>
        <taxon>Spermatophyta</taxon>
        <taxon>Magnoliopsida</taxon>
        <taxon>Liliopsida</taxon>
        <taxon>Poales</taxon>
        <taxon>Poaceae</taxon>
        <taxon>PACMAD clade</taxon>
        <taxon>Panicoideae</taxon>
        <taxon>Panicodae</taxon>
        <taxon>Paniceae</taxon>
        <taxon>Melinidinae</taxon>
        <taxon>Urochloa</taxon>
    </lineage>
</organism>
<dbReference type="Proteomes" id="UP001497457">
    <property type="component" value="Chromosome 29rd"/>
</dbReference>
<name>A0ABC9C7R7_9POAL</name>
<accession>A0ABC9C7R7</accession>
<proteinExistence type="predicted"/>
<keyword evidence="3" id="KW-1185">Reference proteome</keyword>
<sequence length="86" mass="9633">MRPPSLLSLTLDAALLRIAYIADLSHLPDHLVIDLFRRTLSAGKLTERVLKLFLATGCEEIILAVQLLNIKQPLVPVLPTRCSERF</sequence>
<dbReference type="EMBL" id="OZ075140">
    <property type="protein sequence ID" value="CAL5024945.1"/>
    <property type="molecule type" value="Genomic_DNA"/>
</dbReference>
<dbReference type="EMBL" id="OZ075139">
    <property type="protein sequence ID" value="CAL5014376.1"/>
    <property type="molecule type" value="Genomic_DNA"/>
</dbReference>
<evidence type="ECO:0000313" key="2">
    <source>
        <dbReference type="EMBL" id="CAL5024945.1"/>
    </source>
</evidence>
<dbReference type="Proteomes" id="UP001497457">
    <property type="component" value="Chromosome 30rd"/>
</dbReference>
<evidence type="ECO:0000313" key="1">
    <source>
        <dbReference type="EMBL" id="CAL5014376.1"/>
    </source>
</evidence>
<reference evidence="1 3" key="1">
    <citation type="submission" date="2024-10" db="EMBL/GenBank/DDBJ databases">
        <authorList>
            <person name="Ryan C."/>
        </authorList>
    </citation>
    <scope>NUCLEOTIDE SEQUENCE [LARGE SCALE GENOMIC DNA]</scope>
</reference>
<gene>
    <name evidence="1" type="ORF">URODEC1_LOCUS71935</name>
    <name evidence="2" type="ORF">URODEC1_LOCUS77806</name>
</gene>
<protein>
    <submittedName>
        <fullName evidence="1">Uncharacterized protein</fullName>
    </submittedName>
</protein>
<dbReference type="AlphaFoldDB" id="A0ABC9C7R7"/>